<dbReference type="InterPro" id="IPR003377">
    <property type="entry name" value="Cornichon"/>
</dbReference>
<dbReference type="Pfam" id="PF03311">
    <property type="entry name" value="Cornichon"/>
    <property type="match status" value="1"/>
</dbReference>
<evidence type="ECO:0000256" key="2">
    <source>
        <dbReference type="ARBA" id="ARBA00010095"/>
    </source>
</evidence>
<comment type="subcellular location">
    <subcellularLocation>
        <location evidence="1">Membrane</location>
        <topology evidence="1">Multi-pass membrane protein</topology>
    </subcellularLocation>
</comment>
<feature type="transmembrane region" description="Helical" evidence="6">
    <location>
        <begin position="91"/>
        <end position="112"/>
    </location>
</feature>
<feature type="transmembrane region" description="Helical" evidence="6">
    <location>
        <begin position="46"/>
        <end position="65"/>
    </location>
</feature>
<accession>A0AAP0J6V3</accession>
<comment type="similarity">
    <text evidence="2">Belongs to the cornichon family.</text>
</comment>
<evidence type="ECO:0000256" key="5">
    <source>
        <dbReference type="ARBA" id="ARBA00023136"/>
    </source>
</evidence>
<name>A0AAP0J6V3_9MAGN</name>
<organism evidence="7 8">
    <name type="scientific">Stephania yunnanensis</name>
    <dbReference type="NCBI Taxonomy" id="152371"/>
    <lineage>
        <taxon>Eukaryota</taxon>
        <taxon>Viridiplantae</taxon>
        <taxon>Streptophyta</taxon>
        <taxon>Embryophyta</taxon>
        <taxon>Tracheophyta</taxon>
        <taxon>Spermatophyta</taxon>
        <taxon>Magnoliopsida</taxon>
        <taxon>Ranunculales</taxon>
        <taxon>Menispermaceae</taxon>
        <taxon>Menispermoideae</taxon>
        <taxon>Cissampelideae</taxon>
        <taxon>Stephania</taxon>
    </lineage>
</organism>
<keyword evidence="8" id="KW-1185">Reference proteome</keyword>
<dbReference type="Proteomes" id="UP001420932">
    <property type="component" value="Unassembled WGS sequence"/>
</dbReference>
<dbReference type="AlphaFoldDB" id="A0AAP0J6V3"/>
<keyword evidence="5 6" id="KW-0472">Membrane</keyword>
<protein>
    <submittedName>
        <fullName evidence="7">Uncharacterized protein</fullName>
    </submittedName>
</protein>
<evidence type="ECO:0000256" key="6">
    <source>
        <dbReference type="SAM" id="Phobius"/>
    </source>
</evidence>
<evidence type="ECO:0000256" key="3">
    <source>
        <dbReference type="ARBA" id="ARBA00022692"/>
    </source>
</evidence>
<feature type="transmembrane region" description="Helical" evidence="6">
    <location>
        <begin position="5"/>
        <end position="26"/>
    </location>
</feature>
<dbReference type="EMBL" id="JBBNAF010000007">
    <property type="protein sequence ID" value="KAK9128601.1"/>
    <property type="molecule type" value="Genomic_DNA"/>
</dbReference>
<comment type="caution">
    <text evidence="7">The sequence shown here is derived from an EMBL/GenBank/DDBJ whole genome shotgun (WGS) entry which is preliminary data.</text>
</comment>
<dbReference type="GO" id="GO:0016192">
    <property type="term" value="P:vesicle-mediated transport"/>
    <property type="evidence" value="ECO:0007669"/>
    <property type="project" value="InterPro"/>
</dbReference>
<dbReference type="GO" id="GO:0016020">
    <property type="term" value="C:membrane"/>
    <property type="evidence" value="ECO:0007669"/>
    <property type="project" value="UniProtKB-SubCell"/>
</dbReference>
<reference evidence="7 8" key="1">
    <citation type="submission" date="2024-01" db="EMBL/GenBank/DDBJ databases">
        <title>Genome assemblies of Stephania.</title>
        <authorList>
            <person name="Yang L."/>
        </authorList>
    </citation>
    <scope>NUCLEOTIDE SEQUENCE [LARGE SCALE GENOMIC DNA]</scope>
    <source>
        <strain evidence="7">YNDBR</strain>
        <tissue evidence="7">Leaf</tissue>
    </source>
</reference>
<evidence type="ECO:0000313" key="8">
    <source>
        <dbReference type="Proteomes" id="UP001420932"/>
    </source>
</evidence>
<proteinExistence type="inferred from homology"/>
<sequence>MAWELILWLISVFVVLALLGVLIFQLVSISDLESDHVNAYDSSSRINALVLVEFIMQGSLTAVYMEQKHLIYATEIFGSIDKETNRRIVKLGFYLVLLVILIFRLSAAFLNFSRLVLTLVTVLDEPEVIERIY</sequence>
<dbReference type="SMART" id="SM01398">
    <property type="entry name" value="Cornichon"/>
    <property type="match status" value="1"/>
</dbReference>
<gene>
    <name evidence="7" type="ORF">Syun_017398</name>
</gene>
<evidence type="ECO:0000256" key="1">
    <source>
        <dbReference type="ARBA" id="ARBA00004141"/>
    </source>
</evidence>
<keyword evidence="4 6" id="KW-1133">Transmembrane helix</keyword>
<keyword evidence="3 6" id="KW-0812">Transmembrane</keyword>
<evidence type="ECO:0000313" key="7">
    <source>
        <dbReference type="EMBL" id="KAK9128601.1"/>
    </source>
</evidence>
<evidence type="ECO:0000256" key="4">
    <source>
        <dbReference type="ARBA" id="ARBA00022989"/>
    </source>
</evidence>
<dbReference type="PANTHER" id="PTHR12290">
    <property type="entry name" value="CORNICHON-RELATED"/>
    <property type="match status" value="1"/>
</dbReference>